<dbReference type="AlphaFoldDB" id="A0A4Y8KLV3"/>
<dbReference type="Pfam" id="PF07883">
    <property type="entry name" value="Cupin_2"/>
    <property type="match status" value="1"/>
</dbReference>
<comment type="caution">
    <text evidence="2">The sequence shown here is derived from an EMBL/GenBank/DDBJ whole genome shotgun (WGS) entry which is preliminary data.</text>
</comment>
<dbReference type="Proteomes" id="UP000298218">
    <property type="component" value="Unassembled WGS sequence"/>
</dbReference>
<dbReference type="InterPro" id="IPR050807">
    <property type="entry name" value="TransReg_Diox_bact_type"/>
</dbReference>
<keyword evidence="1" id="KW-0238">DNA-binding</keyword>
<dbReference type="CDD" id="cd02209">
    <property type="entry name" value="cupin_XRE_C"/>
    <property type="match status" value="1"/>
</dbReference>
<dbReference type="Gene3D" id="2.60.120.10">
    <property type="entry name" value="Jelly Rolls"/>
    <property type="match status" value="1"/>
</dbReference>
<dbReference type="InterPro" id="IPR014710">
    <property type="entry name" value="RmlC-like_jellyroll"/>
</dbReference>
<sequence length="201" mass="21818">MTDTKTGVPSAALNGLLATVGTLVHSLRKEKGMTLAQLAETAGLSPAIVSQIERGKANPAFITLAQLAHGLEIPVGRFFLGHDEPASPVVRRTDRRNLQGVTRESVGEAAHELLTPDHNGLLEAQWIVSPPGHNTSETPFRHRGEEFGIVLSGKIDIYLDGERHILEAGDSITYASTVPHWYINRYEESCVAVWVSTPPAR</sequence>
<evidence type="ECO:0000313" key="2">
    <source>
        <dbReference type="EMBL" id="TFD76779.1"/>
    </source>
</evidence>
<dbReference type="SUPFAM" id="SSF51182">
    <property type="entry name" value="RmlC-like cupins"/>
    <property type="match status" value="1"/>
</dbReference>
<accession>A0A4Y8KLV3</accession>
<dbReference type="InterPro" id="IPR010982">
    <property type="entry name" value="Lambda_DNA-bd_dom_sf"/>
</dbReference>
<dbReference type="OrthoDB" id="5114244at2"/>
<dbReference type="Pfam" id="PF01381">
    <property type="entry name" value="HTH_3"/>
    <property type="match status" value="1"/>
</dbReference>
<protein>
    <submittedName>
        <fullName evidence="2">Cupin domain-containing protein</fullName>
    </submittedName>
</protein>
<dbReference type="GO" id="GO:0003700">
    <property type="term" value="F:DNA-binding transcription factor activity"/>
    <property type="evidence" value="ECO:0007669"/>
    <property type="project" value="TreeGrafter"/>
</dbReference>
<dbReference type="InterPro" id="IPR001387">
    <property type="entry name" value="Cro/C1-type_HTH"/>
</dbReference>
<evidence type="ECO:0000313" key="3">
    <source>
        <dbReference type="Proteomes" id="UP000298218"/>
    </source>
</evidence>
<dbReference type="EMBL" id="SOHQ01000034">
    <property type="protein sequence ID" value="TFD76779.1"/>
    <property type="molecule type" value="Genomic_DNA"/>
</dbReference>
<reference evidence="2 3" key="1">
    <citation type="submission" date="2019-03" db="EMBL/GenBank/DDBJ databases">
        <title>Genomics of glacier-inhabiting Cryobacterium strains.</title>
        <authorList>
            <person name="Liu Q."/>
            <person name="Xin Y.-H."/>
        </authorList>
    </citation>
    <scope>NUCLEOTIDE SEQUENCE [LARGE SCALE GENOMIC DNA]</scope>
    <source>
        <strain evidence="2 3">CGMCC 1.4292</strain>
    </source>
</reference>
<proteinExistence type="predicted"/>
<gene>
    <name evidence="2" type="ORF">E3T53_12975</name>
</gene>
<dbReference type="PANTHER" id="PTHR46797:SF1">
    <property type="entry name" value="METHYLPHOSPHONATE SYNTHASE"/>
    <property type="match status" value="1"/>
</dbReference>
<dbReference type="CDD" id="cd00093">
    <property type="entry name" value="HTH_XRE"/>
    <property type="match status" value="1"/>
</dbReference>
<dbReference type="GO" id="GO:0005829">
    <property type="term" value="C:cytosol"/>
    <property type="evidence" value="ECO:0007669"/>
    <property type="project" value="TreeGrafter"/>
</dbReference>
<name>A0A4Y8KLV3_9MICO</name>
<dbReference type="PANTHER" id="PTHR46797">
    <property type="entry name" value="HTH-TYPE TRANSCRIPTIONAL REGULATOR"/>
    <property type="match status" value="1"/>
</dbReference>
<evidence type="ECO:0000256" key="1">
    <source>
        <dbReference type="ARBA" id="ARBA00023125"/>
    </source>
</evidence>
<dbReference type="SUPFAM" id="SSF47413">
    <property type="entry name" value="lambda repressor-like DNA-binding domains"/>
    <property type="match status" value="1"/>
</dbReference>
<dbReference type="SMART" id="SM00530">
    <property type="entry name" value="HTH_XRE"/>
    <property type="match status" value="1"/>
</dbReference>
<dbReference type="InterPro" id="IPR013096">
    <property type="entry name" value="Cupin_2"/>
</dbReference>
<keyword evidence="3" id="KW-1185">Reference proteome</keyword>
<dbReference type="InterPro" id="IPR011051">
    <property type="entry name" value="RmlC_Cupin_sf"/>
</dbReference>
<dbReference type="PROSITE" id="PS50943">
    <property type="entry name" value="HTH_CROC1"/>
    <property type="match status" value="1"/>
</dbReference>
<dbReference type="Gene3D" id="1.10.260.40">
    <property type="entry name" value="lambda repressor-like DNA-binding domains"/>
    <property type="match status" value="1"/>
</dbReference>
<dbReference type="GO" id="GO:0003677">
    <property type="term" value="F:DNA binding"/>
    <property type="evidence" value="ECO:0007669"/>
    <property type="project" value="UniProtKB-KW"/>
</dbReference>
<organism evidence="2 3">
    <name type="scientific">Cryobacterium psychrophilum</name>
    <dbReference type="NCBI Taxonomy" id="41988"/>
    <lineage>
        <taxon>Bacteria</taxon>
        <taxon>Bacillati</taxon>
        <taxon>Actinomycetota</taxon>
        <taxon>Actinomycetes</taxon>
        <taxon>Micrococcales</taxon>
        <taxon>Microbacteriaceae</taxon>
        <taxon>Cryobacterium</taxon>
    </lineage>
</organism>
<dbReference type="RefSeq" id="WP_134172723.1">
    <property type="nucleotide sequence ID" value="NZ_SODI01000001.1"/>
</dbReference>